<gene>
    <name evidence="2" type="primary">truB_1</name>
    <name evidence="2" type="ORF">g.25128</name>
</gene>
<feature type="region of interest" description="Disordered" evidence="1">
    <location>
        <begin position="372"/>
        <end position="398"/>
    </location>
</feature>
<sequence length="436" mass="51617">MRRAYSYEFIAENEATQRHSLRSLNDVRRFSVSSSIVSARSTKLEEHIPCLHNILKLKLLAVDMAIRKLINRIMFLEDIERSKLGKFIHLQCPEQILSWRYEDWLATVSNRLLWFKVLDRQMPPIQFTIWMKLKHFTAMRNCLYDLADSYVYRNGYPTPKEIMASIVKFHNFERELSTQAQTNKTVKGKVRTQLLAMDFIKRTMGSLTKKPEDLSVLYNIENSYVRRYHKVREEQAEMYIHNAEERLLNEIRRYKKRYDNEQFASTCTTDTYFNQIAHLRDRIAKLTVRYDTEYSRLDSNVNYLRTAIEKIETTRAYLVEQIEWFKEDVRLSTVGIMPPKRRSSIKPLTKNLQFHKERKLTLVRAQRSLMSISSQTKRSLRPRTRPKKQPSLLTGTTDLTENFDENLAVNQEENLREGLGENVAENLGENLKENIA</sequence>
<feature type="compositionally biased region" description="Basic residues" evidence="1">
    <location>
        <begin position="378"/>
        <end position="388"/>
    </location>
</feature>
<dbReference type="EMBL" id="GBXI01007715">
    <property type="protein sequence ID" value="JAD06577.1"/>
    <property type="molecule type" value="Transcribed_RNA"/>
</dbReference>
<evidence type="ECO:0000256" key="1">
    <source>
        <dbReference type="SAM" id="MobiDB-lite"/>
    </source>
</evidence>
<organism evidence="2">
    <name type="scientific">Zeugodacus cucurbitae</name>
    <name type="common">Melon fruit fly</name>
    <name type="synonym">Bactrocera cucurbitae</name>
    <dbReference type="NCBI Taxonomy" id="28588"/>
    <lineage>
        <taxon>Eukaryota</taxon>
        <taxon>Metazoa</taxon>
        <taxon>Ecdysozoa</taxon>
        <taxon>Arthropoda</taxon>
        <taxon>Hexapoda</taxon>
        <taxon>Insecta</taxon>
        <taxon>Pterygota</taxon>
        <taxon>Neoptera</taxon>
        <taxon>Endopterygota</taxon>
        <taxon>Diptera</taxon>
        <taxon>Brachycera</taxon>
        <taxon>Muscomorpha</taxon>
        <taxon>Tephritoidea</taxon>
        <taxon>Tephritidae</taxon>
        <taxon>Zeugodacus</taxon>
        <taxon>Zeugodacus</taxon>
    </lineage>
</organism>
<protein>
    <submittedName>
        <fullName evidence="2">tRNA pseudouridine synthase B</fullName>
    </submittedName>
</protein>
<proteinExistence type="predicted"/>
<reference evidence="2" key="1">
    <citation type="submission" date="2014-11" db="EMBL/GenBank/DDBJ databases">
        <authorList>
            <person name="Geib S."/>
        </authorList>
    </citation>
    <scope>NUCLEOTIDE SEQUENCE</scope>
</reference>
<dbReference type="AlphaFoldDB" id="A0A0A1X608"/>
<accession>A0A0A1X608</accession>
<reference evidence="2" key="2">
    <citation type="journal article" date="2015" name="Gigascience">
        <title>Reconstructing a comprehensive transcriptome assembly of a white-pupal translocated strain of the pest fruit fly Bactrocera cucurbitae.</title>
        <authorList>
            <person name="Sim S.B."/>
            <person name="Calla B."/>
            <person name="Hall B."/>
            <person name="DeRego T."/>
            <person name="Geib S.M."/>
        </authorList>
    </citation>
    <scope>NUCLEOTIDE SEQUENCE</scope>
</reference>
<evidence type="ECO:0000313" key="2">
    <source>
        <dbReference type="EMBL" id="JAD06577.1"/>
    </source>
</evidence>
<name>A0A0A1X608_ZEUCU</name>